<feature type="compositionally biased region" description="Low complexity" evidence="4">
    <location>
        <begin position="445"/>
        <end position="462"/>
    </location>
</feature>
<sequence>MNSVLLTVDLTKAVVDEAIERNDSIVVAYHPIIFKGLKSITLDNSQQQSLLRLAAEGISVYSPHTALDAAPGGICDWLADIVTGTPVTAAEDQKKDDDSDSEKASIEEDPFLDKRRPVYMLQHHPSHRDMIKDADLKLGATRHTRNPITALDIPGVPGAGMGRIVRFNEPQPLSAIIDRVARGVGNPKGFPIAIPQGKSVEDMFIRSIAICAGSGGSMFANLKDIDLLFTGELSHHEALGAIEKGQCVITLFHSNSERGFLHTVLKTQLEEKVKVEWEEVRKAEQEKEGVSEELYEALDDEYVTVEAEEARAERCDDVTEEEIEDAYPCRECSEKREDADVEEQVRLAMVASANDFAKKEWHEREEQMRTAMAASISDETQRDRVQEEREMEIMLQKSMQGVSLEDKWEIDPESDGMAQILRESYAAYRQQQENEFRKRGFLEEGVGLPEGEPIPIPKLEGPQESNETASSWKMPIEMENDSRKDRAVEMMPGKELHVMGFR</sequence>
<name>A0A8H3YQC3_VENIN</name>
<comment type="caution">
    <text evidence="5">The sequence shown here is derived from an EMBL/GenBank/DDBJ whole genome shotgun (WGS) entry which is preliminary data.</text>
</comment>
<dbReference type="Gene3D" id="3.40.1390.30">
    <property type="entry name" value="NIF3 (NGG1p interacting factor 3)-like"/>
    <property type="match status" value="2"/>
</dbReference>
<evidence type="ECO:0000313" key="6">
    <source>
        <dbReference type="Proteomes" id="UP000433883"/>
    </source>
</evidence>
<gene>
    <name evidence="5" type="ORF">BLS_007058</name>
</gene>
<keyword evidence="3" id="KW-0175">Coiled coil</keyword>
<organism evidence="5 6">
    <name type="scientific">Venturia inaequalis</name>
    <name type="common">Apple scab fungus</name>
    <dbReference type="NCBI Taxonomy" id="5025"/>
    <lineage>
        <taxon>Eukaryota</taxon>
        <taxon>Fungi</taxon>
        <taxon>Dikarya</taxon>
        <taxon>Ascomycota</taxon>
        <taxon>Pezizomycotina</taxon>
        <taxon>Dothideomycetes</taxon>
        <taxon>Pleosporomycetidae</taxon>
        <taxon>Venturiales</taxon>
        <taxon>Venturiaceae</taxon>
        <taxon>Venturia</taxon>
    </lineage>
</organism>
<evidence type="ECO:0000313" key="5">
    <source>
        <dbReference type="EMBL" id="KAE9966342.1"/>
    </source>
</evidence>
<dbReference type="AlphaFoldDB" id="A0A8H3YQC3"/>
<dbReference type="PANTHER" id="PTHR13799:SF13">
    <property type="entry name" value="NIF3-LIKE PROTEIN 1"/>
    <property type="match status" value="1"/>
</dbReference>
<dbReference type="PANTHER" id="PTHR13799">
    <property type="entry name" value="NGG1 INTERACTING FACTOR 3"/>
    <property type="match status" value="1"/>
</dbReference>
<dbReference type="NCBIfam" id="TIGR00486">
    <property type="entry name" value="YbgI_SA1388"/>
    <property type="match status" value="1"/>
</dbReference>
<dbReference type="InterPro" id="IPR036069">
    <property type="entry name" value="DUF34/NIF3_sf"/>
</dbReference>
<dbReference type="EMBL" id="WNWQ01000536">
    <property type="protein sequence ID" value="KAE9966342.1"/>
    <property type="molecule type" value="Genomic_DNA"/>
</dbReference>
<dbReference type="InterPro" id="IPR002678">
    <property type="entry name" value="DUF34/NIF3"/>
</dbReference>
<feature type="binding site" evidence="2">
    <location>
        <position position="257"/>
    </location>
    <ligand>
        <name>a divalent metal cation</name>
        <dbReference type="ChEBI" id="CHEBI:60240"/>
        <label>1</label>
    </ligand>
</feature>
<keyword evidence="2" id="KW-0479">Metal-binding</keyword>
<feature type="binding site" evidence="2">
    <location>
        <position position="68"/>
    </location>
    <ligand>
        <name>a divalent metal cation</name>
        <dbReference type="ChEBI" id="CHEBI:60240"/>
        <label>1</label>
    </ligand>
</feature>
<feature type="coiled-coil region" evidence="3">
    <location>
        <begin position="266"/>
        <end position="300"/>
    </location>
</feature>
<dbReference type="Pfam" id="PF01784">
    <property type="entry name" value="DUF34_NIF3"/>
    <property type="match status" value="1"/>
</dbReference>
<feature type="compositionally biased region" description="Basic and acidic residues" evidence="4">
    <location>
        <begin position="91"/>
        <end position="108"/>
    </location>
</feature>
<feature type="region of interest" description="Disordered" evidence="4">
    <location>
        <begin position="445"/>
        <end position="486"/>
    </location>
</feature>
<feature type="binding site" evidence="2">
    <location>
        <position position="253"/>
    </location>
    <ligand>
        <name>a divalent metal cation</name>
        <dbReference type="ChEBI" id="CHEBI:60240"/>
        <label>1</label>
    </ligand>
</feature>
<dbReference type="Proteomes" id="UP000433883">
    <property type="component" value="Unassembled WGS sequence"/>
</dbReference>
<dbReference type="GO" id="GO:0046872">
    <property type="term" value="F:metal ion binding"/>
    <property type="evidence" value="ECO:0007669"/>
    <property type="project" value="UniProtKB-KW"/>
</dbReference>
<reference evidence="5 6" key="1">
    <citation type="submission" date="2019-11" db="EMBL/GenBank/DDBJ databases">
        <title>Venturia inaequalis Genome Resource.</title>
        <authorList>
            <person name="Lichtner F.J."/>
        </authorList>
    </citation>
    <scope>NUCLEOTIDE SEQUENCE [LARGE SCALE GENOMIC DNA]</scope>
    <source>
        <strain evidence="5">Bline_iso_100314</strain>
    </source>
</reference>
<dbReference type="GO" id="GO:0005739">
    <property type="term" value="C:mitochondrion"/>
    <property type="evidence" value="ECO:0007669"/>
    <property type="project" value="TreeGrafter"/>
</dbReference>
<accession>A0A8H3YQC3</accession>
<protein>
    <submittedName>
        <fullName evidence="5">Uncharacterized protein</fullName>
    </submittedName>
</protein>
<dbReference type="FunFam" id="3.40.1390.30:FF:000001">
    <property type="entry name" value="GTP cyclohydrolase 1 type 2"/>
    <property type="match status" value="1"/>
</dbReference>
<comment type="similarity">
    <text evidence="1">Belongs to the GTP cyclohydrolase I type 2/NIF3 family.</text>
</comment>
<evidence type="ECO:0000256" key="2">
    <source>
        <dbReference type="PIRSR" id="PIRSR602678-1"/>
    </source>
</evidence>
<feature type="region of interest" description="Disordered" evidence="4">
    <location>
        <begin position="88"/>
        <end position="108"/>
    </location>
</feature>
<evidence type="ECO:0000256" key="3">
    <source>
        <dbReference type="SAM" id="Coils"/>
    </source>
</evidence>
<dbReference type="SUPFAM" id="SSF102705">
    <property type="entry name" value="NIF3 (NGG1p interacting factor 3)-like"/>
    <property type="match status" value="1"/>
</dbReference>
<evidence type="ECO:0000256" key="1">
    <source>
        <dbReference type="ARBA" id="ARBA00006964"/>
    </source>
</evidence>
<feature type="binding site" evidence="2">
    <location>
        <position position="30"/>
    </location>
    <ligand>
        <name>a divalent metal cation</name>
        <dbReference type="ChEBI" id="CHEBI:60240"/>
        <label>1</label>
    </ligand>
</feature>
<evidence type="ECO:0000256" key="4">
    <source>
        <dbReference type="SAM" id="MobiDB-lite"/>
    </source>
</evidence>
<proteinExistence type="inferred from homology"/>